<dbReference type="OrthoDB" id="9789361at2"/>
<evidence type="ECO:0000313" key="3">
    <source>
        <dbReference type="EMBL" id="SEH08162.1"/>
    </source>
</evidence>
<reference evidence="3 4" key="1">
    <citation type="submission" date="2016-10" db="EMBL/GenBank/DDBJ databases">
        <authorList>
            <person name="de Groot N.N."/>
        </authorList>
    </citation>
    <scope>NUCLEOTIDE SEQUENCE [LARGE SCALE GENOMIC DNA]</scope>
    <source>
        <strain evidence="3">MBHS1</strain>
    </source>
</reference>
<dbReference type="InterPro" id="IPR052216">
    <property type="entry name" value="CRISPR_Csm3_endoribonuclease"/>
</dbReference>
<dbReference type="EMBL" id="FMSV02000544">
    <property type="protein sequence ID" value="SEH08162.1"/>
    <property type="molecule type" value="Genomic_DNA"/>
</dbReference>
<keyword evidence="4" id="KW-1185">Reference proteome</keyword>
<name>A0A1H6FDL3_9GAMM</name>
<dbReference type="Proteomes" id="UP000236724">
    <property type="component" value="Unassembled WGS sequence"/>
</dbReference>
<feature type="domain" description="CRISPR type III-associated protein" evidence="2">
    <location>
        <begin position="15"/>
        <end position="187"/>
    </location>
</feature>
<dbReference type="AlphaFoldDB" id="A0A1H6FDL3"/>
<evidence type="ECO:0000256" key="1">
    <source>
        <dbReference type="ARBA" id="ARBA00023118"/>
    </source>
</evidence>
<dbReference type="RefSeq" id="WP_103921735.1">
    <property type="nucleotide sequence ID" value="NZ_FMSV02000544.1"/>
</dbReference>
<dbReference type="GO" id="GO:0051607">
    <property type="term" value="P:defense response to virus"/>
    <property type="evidence" value="ECO:0007669"/>
    <property type="project" value="UniProtKB-KW"/>
</dbReference>
<dbReference type="CDD" id="cd09726">
    <property type="entry name" value="RAMP_I_III"/>
    <property type="match status" value="2"/>
</dbReference>
<dbReference type="Pfam" id="PF03787">
    <property type="entry name" value="RAMPs"/>
    <property type="match status" value="2"/>
</dbReference>
<evidence type="ECO:0000259" key="2">
    <source>
        <dbReference type="Pfam" id="PF03787"/>
    </source>
</evidence>
<sequence>MIAEYERVKIAGRLITQSDLHIGSGEREILEDDKTKYYQGICLDFEQQAYLPATSLRGMLARFARILIETKQMSPQDYQTLFGFSNPHHQDGQAGCLRVYDARLSEPLAQKYYRTHASIDPVTGTAQAHKLFTLASVPGDTTFSATFELDRIESRLLDVFMGLLASWNGSAQSALGSGRSKGRGRLSWQRDTIRTLSKEQLQNWLKNESATVLDDSVYTTVKTDDDPPAALSNLPHICLNLHPEHRFLINDPEAVKAAEIQAENEEGSHAADLISMITPKGYAMIPATSLRGWLRARVQKILSTCQITQNTQDEILAQLFGNAERQGLIYIDDAIAAHPIDYQTQYFNAVDRFTGGVADGALYSVEAADNKTLTTTISLPDATRLNTKEYHAHKALLLLAARDILEGELQLGWGKARGYGQFSVEILNNDNIINDWDTLKSKLENYPLQDWIDALQALKNKENTHA</sequence>
<accession>A0A1H6FDL3</accession>
<organism evidence="3 4">
    <name type="scientific">Candidatus Venteria ishoeyi</name>
    <dbReference type="NCBI Taxonomy" id="1899563"/>
    <lineage>
        <taxon>Bacteria</taxon>
        <taxon>Pseudomonadati</taxon>
        <taxon>Pseudomonadota</taxon>
        <taxon>Gammaproteobacteria</taxon>
        <taxon>Thiotrichales</taxon>
        <taxon>Thiotrichaceae</taxon>
        <taxon>Venteria</taxon>
    </lineage>
</organism>
<dbReference type="InterPro" id="IPR005537">
    <property type="entry name" value="RAMP_III_fam"/>
</dbReference>
<proteinExistence type="predicted"/>
<dbReference type="PANTHER" id="PTHR35579">
    <property type="entry name" value="CRISPR SYSTEM CMS ENDORIBONUCLEASE CSM3"/>
    <property type="match status" value="1"/>
</dbReference>
<feature type="domain" description="CRISPR type III-associated protein" evidence="2">
    <location>
        <begin position="273"/>
        <end position="423"/>
    </location>
</feature>
<keyword evidence="1" id="KW-0051">Antiviral defense</keyword>
<evidence type="ECO:0000313" key="4">
    <source>
        <dbReference type="Proteomes" id="UP000236724"/>
    </source>
</evidence>
<protein>
    <submittedName>
        <fullName evidence="3">RAMP superfamily protein</fullName>
    </submittedName>
</protein>
<gene>
    <name evidence="3" type="ORF">MBHS_04052</name>
</gene>
<dbReference type="PANTHER" id="PTHR35579:SF3">
    <property type="entry name" value="CRISPR SYSTEM CMS ENDORIBONUCLEASE CSM3"/>
    <property type="match status" value="1"/>
</dbReference>